<gene>
    <name evidence="5" type="ORF">SAMN05443668_103234</name>
</gene>
<dbReference type="InterPro" id="IPR018062">
    <property type="entry name" value="HTH_AraC-typ_CS"/>
</dbReference>
<evidence type="ECO:0000256" key="3">
    <source>
        <dbReference type="ARBA" id="ARBA00023163"/>
    </source>
</evidence>
<keyword evidence="3" id="KW-0804">Transcription</keyword>
<keyword evidence="6" id="KW-1185">Reference proteome</keyword>
<dbReference type="PANTHER" id="PTHR43280:SF31">
    <property type="entry name" value="TRANSCRIPTIONAL REGULATORY PROTEIN"/>
    <property type="match status" value="1"/>
</dbReference>
<organism evidence="5 6">
    <name type="scientific">Cryptosporangium aurantiacum</name>
    <dbReference type="NCBI Taxonomy" id="134849"/>
    <lineage>
        <taxon>Bacteria</taxon>
        <taxon>Bacillati</taxon>
        <taxon>Actinomycetota</taxon>
        <taxon>Actinomycetes</taxon>
        <taxon>Cryptosporangiales</taxon>
        <taxon>Cryptosporangiaceae</taxon>
        <taxon>Cryptosporangium</taxon>
    </lineage>
</organism>
<dbReference type="Proteomes" id="UP000184440">
    <property type="component" value="Unassembled WGS sequence"/>
</dbReference>
<protein>
    <submittedName>
        <fullName evidence="5">AraC-type DNA-binding protein</fullName>
    </submittedName>
</protein>
<name>A0A1M7PD82_9ACTN</name>
<keyword evidence="1" id="KW-0805">Transcription regulation</keyword>
<dbReference type="SMART" id="SM00342">
    <property type="entry name" value="HTH_ARAC"/>
    <property type="match status" value="1"/>
</dbReference>
<evidence type="ECO:0000313" key="5">
    <source>
        <dbReference type="EMBL" id="SHN14939.1"/>
    </source>
</evidence>
<reference evidence="5 6" key="1">
    <citation type="submission" date="2016-11" db="EMBL/GenBank/DDBJ databases">
        <authorList>
            <person name="Jaros S."/>
            <person name="Januszkiewicz K."/>
            <person name="Wedrychowicz H."/>
        </authorList>
    </citation>
    <scope>NUCLEOTIDE SEQUENCE [LARGE SCALE GENOMIC DNA]</scope>
    <source>
        <strain evidence="5 6">DSM 46144</strain>
    </source>
</reference>
<dbReference type="SUPFAM" id="SSF46689">
    <property type="entry name" value="Homeodomain-like"/>
    <property type="match status" value="1"/>
</dbReference>
<dbReference type="GO" id="GO:0003700">
    <property type="term" value="F:DNA-binding transcription factor activity"/>
    <property type="evidence" value="ECO:0007669"/>
    <property type="project" value="InterPro"/>
</dbReference>
<sequence length="131" mass="15207">MDLTTALLAHHLERENPPLRSPTHTLYLAITAFIEENLHLPGLDPATIAAAHGISLRYLHRIFQQHHHVSVGTHIRTRRLDRARRELADRRLDHLTIATIARRWGFPRPADFSRAFQQHIGIPPRDYRNKT</sequence>
<dbReference type="InterPro" id="IPR009057">
    <property type="entry name" value="Homeodomain-like_sf"/>
</dbReference>
<keyword evidence="2 5" id="KW-0238">DNA-binding</keyword>
<dbReference type="GO" id="GO:0043565">
    <property type="term" value="F:sequence-specific DNA binding"/>
    <property type="evidence" value="ECO:0007669"/>
    <property type="project" value="InterPro"/>
</dbReference>
<dbReference type="PROSITE" id="PS00041">
    <property type="entry name" value="HTH_ARAC_FAMILY_1"/>
    <property type="match status" value="1"/>
</dbReference>
<dbReference type="InterPro" id="IPR018060">
    <property type="entry name" value="HTH_AraC"/>
</dbReference>
<dbReference type="PANTHER" id="PTHR43280">
    <property type="entry name" value="ARAC-FAMILY TRANSCRIPTIONAL REGULATOR"/>
    <property type="match status" value="1"/>
</dbReference>
<dbReference type="PROSITE" id="PS01124">
    <property type="entry name" value="HTH_ARAC_FAMILY_2"/>
    <property type="match status" value="1"/>
</dbReference>
<dbReference type="AlphaFoldDB" id="A0A1M7PD82"/>
<dbReference type="InterPro" id="IPR020449">
    <property type="entry name" value="Tscrpt_reg_AraC-type_HTH"/>
</dbReference>
<evidence type="ECO:0000259" key="4">
    <source>
        <dbReference type="PROSITE" id="PS01124"/>
    </source>
</evidence>
<accession>A0A1M7PD82</accession>
<feature type="domain" description="HTH araC/xylS-type" evidence="4">
    <location>
        <begin position="28"/>
        <end position="130"/>
    </location>
</feature>
<dbReference type="RefSeq" id="WP_073255892.1">
    <property type="nucleotide sequence ID" value="NZ_FRCS01000003.1"/>
</dbReference>
<evidence type="ECO:0000313" key="6">
    <source>
        <dbReference type="Proteomes" id="UP000184440"/>
    </source>
</evidence>
<dbReference type="Pfam" id="PF12833">
    <property type="entry name" value="HTH_18"/>
    <property type="match status" value="1"/>
</dbReference>
<evidence type="ECO:0000256" key="2">
    <source>
        <dbReference type="ARBA" id="ARBA00023125"/>
    </source>
</evidence>
<proteinExistence type="predicted"/>
<evidence type="ECO:0000256" key="1">
    <source>
        <dbReference type="ARBA" id="ARBA00023015"/>
    </source>
</evidence>
<dbReference type="Gene3D" id="1.10.10.60">
    <property type="entry name" value="Homeodomain-like"/>
    <property type="match status" value="1"/>
</dbReference>
<dbReference type="STRING" id="134849.SAMN05443668_103234"/>
<dbReference type="EMBL" id="FRCS01000003">
    <property type="protein sequence ID" value="SHN14939.1"/>
    <property type="molecule type" value="Genomic_DNA"/>
</dbReference>
<dbReference type="PRINTS" id="PR00032">
    <property type="entry name" value="HTHARAC"/>
</dbReference>